<keyword evidence="3" id="KW-0949">S-adenosyl-L-methionine</keyword>
<sequence>MDMSLIHRQIKWRLGIKSPIVANIKIINVCNLNCKMCNPSIRSEKNRVLSTQEWKSKLLELKKSGIKIVVFEGGEPTLRKDIKEIINYSKLLKLYTITITNGVNDFSHINSDTVWISVDGTKEFHEKVRGENIYNIIKKNILANRDKNIVILSMINSFNQYNIKEFVEEFKEFPIYFNWLYGYKSTDVSSMSKEEKIESAEFIMKLKKEGYNIFNSYKTLKSVGKKKKCDYWLLTTVNSAGEQDNTCMVSSFDDSCDCNQCDLSCYLELNNIYNLDYQTRKNWEKMLGIDMTFKIEDLIFSKKE</sequence>
<keyword evidence="2" id="KW-0004">4Fe-4S</keyword>
<evidence type="ECO:0000313" key="9">
    <source>
        <dbReference type="EMBL" id="BDU51266.1"/>
    </source>
</evidence>
<dbReference type="InterPro" id="IPR007197">
    <property type="entry name" value="rSAM"/>
</dbReference>
<dbReference type="KEGG" id="haby:HLVA_18350"/>
<dbReference type="SFLD" id="SFLDG01067">
    <property type="entry name" value="SPASM/twitch_domain_containing"/>
    <property type="match status" value="1"/>
</dbReference>
<dbReference type="SFLD" id="SFLDS00029">
    <property type="entry name" value="Radical_SAM"/>
    <property type="match status" value="1"/>
</dbReference>
<dbReference type="CDD" id="cd01335">
    <property type="entry name" value="Radical_SAM"/>
    <property type="match status" value="1"/>
</dbReference>
<dbReference type="SUPFAM" id="SSF102114">
    <property type="entry name" value="Radical SAM enzymes"/>
    <property type="match status" value="1"/>
</dbReference>
<keyword evidence="10" id="KW-1185">Reference proteome</keyword>
<evidence type="ECO:0000256" key="5">
    <source>
        <dbReference type="ARBA" id="ARBA00023002"/>
    </source>
</evidence>
<proteinExistence type="predicted"/>
<evidence type="ECO:0000256" key="1">
    <source>
        <dbReference type="ARBA" id="ARBA00001966"/>
    </source>
</evidence>
<reference evidence="9 10" key="1">
    <citation type="submission" date="2022-11" db="EMBL/GenBank/DDBJ databases">
        <title>Haliovirga abyssi gen. nov., sp. nov., a mesophilic fermentative bacterium isolated from the Iheya North hydrothermal field and the proposal of Haliovirgaceae fam. nov.</title>
        <authorList>
            <person name="Miyazaki U."/>
            <person name="Tame A."/>
            <person name="Miyazaki J."/>
            <person name="Takai K."/>
            <person name="Sawayama S."/>
            <person name="Kitajima M."/>
            <person name="Okamoto A."/>
            <person name="Nakagawa S."/>
        </authorList>
    </citation>
    <scope>NUCLEOTIDE SEQUENCE [LARGE SCALE GENOMIC DNA]</scope>
    <source>
        <strain evidence="9 10">IC12</strain>
    </source>
</reference>
<dbReference type="Gene3D" id="3.20.20.70">
    <property type="entry name" value="Aldolase class I"/>
    <property type="match status" value="1"/>
</dbReference>
<dbReference type="AlphaFoldDB" id="A0AAU9D5A9"/>
<dbReference type="PANTHER" id="PTHR11228:SF7">
    <property type="entry name" value="PQQA PEPTIDE CYCLASE"/>
    <property type="match status" value="1"/>
</dbReference>
<evidence type="ECO:0000256" key="4">
    <source>
        <dbReference type="ARBA" id="ARBA00022723"/>
    </source>
</evidence>
<dbReference type="InterPro" id="IPR013785">
    <property type="entry name" value="Aldolase_TIM"/>
</dbReference>
<dbReference type="PROSITE" id="PS51918">
    <property type="entry name" value="RADICAL_SAM"/>
    <property type="match status" value="1"/>
</dbReference>
<dbReference type="PANTHER" id="PTHR11228">
    <property type="entry name" value="RADICAL SAM DOMAIN PROTEIN"/>
    <property type="match status" value="1"/>
</dbReference>
<gene>
    <name evidence="9" type="ORF">HLVA_18350</name>
</gene>
<evidence type="ECO:0000313" key="10">
    <source>
        <dbReference type="Proteomes" id="UP001321582"/>
    </source>
</evidence>
<dbReference type="RefSeq" id="WP_307904127.1">
    <property type="nucleotide sequence ID" value="NZ_AP027059.1"/>
</dbReference>
<evidence type="ECO:0000259" key="8">
    <source>
        <dbReference type="PROSITE" id="PS51918"/>
    </source>
</evidence>
<dbReference type="Proteomes" id="UP001321582">
    <property type="component" value="Chromosome"/>
</dbReference>
<keyword evidence="6" id="KW-0408">Iron</keyword>
<feature type="domain" description="Radical SAM core" evidence="8">
    <location>
        <begin position="16"/>
        <end position="212"/>
    </location>
</feature>
<evidence type="ECO:0000256" key="7">
    <source>
        <dbReference type="ARBA" id="ARBA00023014"/>
    </source>
</evidence>
<dbReference type="EMBL" id="AP027059">
    <property type="protein sequence ID" value="BDU51266.1"/>
    <property type="molecule type" value="Genomic_DNA"/>
</dbReference>
<dbReference type="InterPro" id="IPR000385">
    <property type="entry name" value="MoaA_NifB_PqqE_Fe-S-bd_CS"/>
</dbReference>
<comment type="cofactor">
    <cofactor evidence="1">
        <name>[4Fe-4S] cluster</name>
        <dbReference type="ChEBI" id="CHEBI:49883"/>
    </cofactor>
</comment>
<accession>A0AAU9D5A9</accession>
<evidence type="ECO:0000256" key="6">
    <source>
        <dbReference type="ARBA" id="ARBA00023004"/>
    </source>
</evidence>
<dbReference type="InterPro" id="IPR050377">
    <property type="entry name" value="Radical_SAM_PqqE_MftC-like"/>
</dbReference>
<dbReference type="GO" id="GO:0016491">
    <property type="term" value="F:oxidoreductase activity"/>
    <property type="evidence" value="ECO:0007669"/>
    <property type="project" value="UniProtKB-KW"/>
</dbReference>
<dbReference type="InterPro" id="IPR058240">
    <property type="entry name" value="rSAM_sf"/>
</dbReference>
<dbReference type="GO" id="GO:0046872">
    <property type="term" value="F:metal ion binding"/>
    <property type="evidence" value="ECO:0007669"/>
    <property type="project" value="UniProtKB-KW"/>
</dbReference>
<dbReference type="Pfam" id="PF04055">
    <property type="entry name" value="Radical_SAM"/>
    <property type="match status" value="1"/>
</dbReference>
<evidence type="ECO:0000256" key="3">
    <source>
        <dbReference type="ARBA" id="ARBA00022691"/>
    </source>
</evidence>
<protein>
    <submittedName>
        <fullName evidence="9">Radical SAM protein</fullName>
    </submittedName>
</protein>
<keyword evidence="4" id="KW-0479">Metal-binding</keyword>
<name>A0AAU9D5A9_9FUSO</name>
<dbReference type="GO" id="GO:0051539">
    <property type="term" value="F:4 iron, 4 sulfur cluster binding"/>
    <property type="evidence" value="ECO:0007669"/>
    <property type="project" value="UniProtKB-KW"/>
</dbReference>
<dbReference type="PROSITE" id="PS01305">
    <property type="entry name" value="MOAA_NIFB_PQQE"/>
    <property type="match status" value="1"/>
</dbReference>
<keyword evidence="5" id="KW-0560">Oxidoreductase</keyword>
<evidence type="ECO:0000256" key="2">
    <source>
        <dbReference type="ARBA" id="ARBA00022485"/>
    </source>
</evidence>
<keyword evidence="7" id="KW-0411">Iron-sulfur</keyword>
<organism evidence="9 10">
    <name type="scientific">Haliovirga abyssi</name>
    <dbReference type="NCBI Taxonomy" id="2996794"/>
    <lineage>
        <taxon>Bacteria</taxon>
        <taxon>Fusobacteriati</taxon>
        <taxon>Fusobacteriota</taxon>
        <taxon>Fusobacteriia</taxon>
        <taxon>Fusobacteriales</taxon>
        <taxon>Haliovirgaceae</taxon>
        <taxon>Haliovirga</taxon>
    </lineage>
</organism>